<dbReference type="GO" id="GO:0005509">
    <property type="term" value="F:calcium ion binding"/>
    <property type="evidence" value="ECO:0007669"/>
    <property type="project" value="InterPro"/>
</dbReference>
<sequence>MRFVPQHILYGFSASYRVDEKELGISVSTNQTIFGSDDADAIEGGALIDHLYGDESNDTLTGNGGNDYLEGGLGDDTYIINEADGVDTLLDIDG</sequence>
<evidence type="ECO:0008006" key="4">
    <source>
        <dbReference type="Google" id="ProtNLM"/>
    </source>
</evidence>
<dbReference type="InterPro" id="IPR001343">
    <property type="entry name" value="Hemolysn_Ca-bd"/>
</dbReference>
<dbReference type="Pfam" id="PF00353">
    <property type="entry name" value="HemolysinCabind"/>
    <property type="match status" value="1"/>
</dbReference>
<protein>
    <recommendedName>
        <fullName evidence="4">Calcium-binding protein</fullName>
    </recommendedName>
</protein>
<reference evidence="2 3" key="2">
    <citation type="journal article" date="2016" name="Microb. Ecol.">
        <title>Genome Characteristics of a Novel Type I Methanotroph (Sn10-6) Isolated from a Flooded Indian Rice Field.</title>
        <authorList>
            <person name="Rahalkar M.C."/>
            <person name="Pandit P.S."/>
            <person name="Dhakephalkar P.K."/>
            <person name="Pore S."/>
            <person name="Arora P."/>
            <person name="Kapse N."/>
        </authorList>
    </citation>
    <scope>NUCLEOTIDE SEQUENCE [LARGE SCALE GENOMIC DNA]</scope>
    <source>
        <strain evidence="2 3">Sn10-6</strain>
    </source>
</reference>
<proteinExistence type="predicted"/>
<comment type="caution">
    <text evidence="2">The sequence shown here is derived from an EMBL/GenBank/DDBJ whole genome shotgun (WGS) entry which is preliminary data.</text>
</comment>
<dbReference type="RefSeq" id="WP_045780732.1">
    <property type="nucleotide sequence ID" value="NZ_LAJX01000319.1"/>
</dbReference>
<evidence type="ECO:0000313" key="2">
    <source>
        <dbReference type="EMBL" id="KJV05053.1"/>
    </source>
</evidence>
<dbReference type="InterPro" id="IPR018511">
    <property type="entry name" value="Hemolysin-typ_Ca-bd_CS"/>
</dbReference>
<evidence type="ECO:0000256" key="1">
    <source>
        <dbReference type="ARBA" id="ARBA00022837"/>
    </source>
</evidence>
<dbReference type="EMBL" id="LAJX01000319">
    <property type="protein sequence ID" value="KJV05053.1"/>
    <property type="molecule type" value="Genomic_DNA"/>
</dbReference>
<feature type="non-terminal residue" evidence="2">
    <location>
        <position position="94"/>
    </location>
</feature>
<dbReference type="SUPFAM" id="SSF51120">
    <property type="entry name" value="beta-Roll"/>
    <property type="match status" value="1"/>
</dbReference>
<dbReference type="PRINTS" id="PR00313">
    <property type="entry name" value="CABNDNGRPT"/>
</dbReference>
<dbReference type="AlphaFoldDB" id="A0A0F3IEV7"/>
<organism evidence="2 3">
    <name type="scientific">Methylocucumis oryzae</name>
    <dbReference type="NCBI Taxonomy" id="1632867"/>
    <lineage>
        <taxon>Bacteria</taxon>
        <taxon>Pseudomonadati</taxon>
        <taxon>Pseudomonadota</taxon>
        <taxon>Gammaproteobacteria</taxon>
        <taxon>Methylococcales</taxon>
        <taxon>Methylococcaceae</taxon>
        <taxon>Methylocucumis</taxon>
    </lineage>
</organism>
<keyword evidence="3" id="KW-1185">Reference proteome</keyword>
<evidence type="ECO:0000313" key="3">
    <source>
        <dbReference type="Proteomes" id="UP000033684"/>
    </source>
</evidence>
<name>A0A0F3IEV7_9GAMM</name>
<dbReference type="Proteomes" id="UP000033684">
    <property type="component" value="Unassembled WGS sequence"/>
</dbReference>
<accession>A0A0F3IEV7</accession>
<dbReference type="InterPro" id="IPR011049">
    <property type="entry name" value="Serralysin-like_metalloprot_C"/>
</dbReference>
<reference evidence="3" key="1">
    <citation type="submission" date="2015-03" db="EMBL/GenBank/DDBJ databases">
        <title>Draft genome sequence of a novel methanotroph (Sn10-6) isolated from flooded ricefield rhizosphere in India.</title>
        <authorList>
            <person name="Pandit P.S."/>
            <person name="Pore S.D."/>
            <person name="Arora P."/>
            <person name="Kapse N.G."/>
            <person name="Dhakephalkar P.K."/>
            <person name="Rahalkar M.C."/>
        </authorList>
    </citation>
    <scope>NUCLEOTIDE SEQUENCE [LARGE SCALE GENOMIC DNA]</scope>
    <source>
        <strain evidence="3">Sn10-6</strain>
    </source>
</reference>
<dbReference type="PROSITE" id="PS00330">
    <property type="entry name" value="HEMOLYSIN_CALCIUM"/>
    <property type="match status" value="1"/>
</dbReference>
<gene>
    <name evidence="2" type="ORF">VZ94_20955</name>
</gene>
<dbReference type="Gene3D" id="2.150.10.10">
    <property type="entry name" value="Serralysin-like metalloprotease, C-terminal"/>
    <property type="match status" value="1"/>
</dbReference>
<keyword evidence="1" id="KW-0106">Calcium</keyword>